<dbReference type="Gene3D" id="2.70.70.10">
    <property type="entry name" value="Glucose Permease (Domain IIA)"/>
    <property type="match status" value="1"/>
</dbReference>
<dbReference type="KEGG" id="scy:SCATT_33750"/>
<evidence type="ECO:0000313" key="4">
    <source>
        <dbReference type="EMBL" id="AEW95746.1"/>
    </source>
</evidence>
<evidence type="ECO:0000256" key="1">
    <source>
        <dbReference type="SAM" id="Coils"/>
    </source>
</evidence>
<proteinExistence type="predicted"/>
<evidence type="ECO:0000259" key="3">
    <source>
        <dbReference type="Pfam" id="PF01551"/>
    </source>
</evidence>
<feature type="coiled-coil region" evidence="1">
    <location>
        <begin position="117"/>
        <end position="173"/>
    </location>
</feature>
<accession>G8WQY7</accession>
<dbReference type="Proteomes" id="UP000007842">
    <property type="component" value="Chromosome"/>
</dbReference>
<keyword evidence="1" id="KW-0175">Coiled coil</keyword>
<dbReference type="GO" id="GO:0004222">
    <property type="term" value="F:metalloendopeptidase activity"/>
    <property type="evidence" value="ECO:0007669"/>
    <property type="project" value="TreeGrafter"/>
</dbReference>
<dbReference type="HOGENOM" id="CLU_045678_0_0_11"/>
<feature type="region of interest" description="Disordered" evidence="2">
    <location>
        <begin position="1"/>
        <end position="48"/>
    </location>
</feature>
<evidence type="ECO:0000313" key="5">
    <source>
        <dbReference type="Proteomes" id="UP000007842"/>
    </source>
</evidence>
<dbReference type="SUPFAM" id="SSF51261">
    <property type="entry name" value="Duplicated hybrid motif"/>
    <property type="match status" value="1"/>
</dbReference>
<keyword evidence="5" id="KW-1185">Reference proteome</keyword>
<accession>F8JWG6</accession>
<dbReference type="STRING" id="1003195.SCATT_33750"/>
<dbReference type="Pfam" id="PF01551">
    <property type="entry name" value="Peptidase_M23"/>
    <property type="match status" value="1"/>
</dbReference>
<dbReference type="CDD" id="cd12797">
    <property type="entry name" value="M23_peptidase"/>
    <property type="match status" value="1"/>
</dbReference>
<dbReference type="InterPro" id="IPR011055">
    <property type="entry name" value="Dup_hybrid_motif"/>
</dbReference>
<dbReference type="PANTHER" id="PTHR21666:SF270">
    <property type="entry name" value="MUREIN HYDROLASE ACTIVATOR ENVC"/>
    <property type="match status" value="1"/>
</dbReference>
<name>F8JWG6_STREN</name>
<dbReference type="RefSeq" id="WP_014144113.1">
    <property type="nucleotide sequence ID" value="NC_016111.1"/>
</dbReference>
<dbReference type="PANTHER" id="PTHR21666">
    <property type="entry name" value="PEPTIDASE-RELATED"/>
    <property type="match status" value="1"/>
</dbReference>
<protein>
    <submittedName>
        <fullName evidence="4">Putative peptidase</fullName>
    </submittedName>
</protein>
<dbReference type="PATRIC" id="fig|1003195.11.peg.4855"/>
<dbReference type="EMBL" id="CP003219">
    <property type="protein sequence ID" value="AEW95746.1"/>
    <property type="molecule type" value="Genomic_DNA"/>
</dbReference>
<sequence length="310" mass="32048">MASMEPAVAEPAQDEPAVTPDPVPVPGPGDGDRGRHRLPKQRTVSRGSTVLGVAAMAAVGAGGVAAAQGKSPVPVSVPDLVPEGVKQAFTGESAEQSAQPAAADEPVAVADPGEALRNRILAQVDQQKSAAERAELEKRAAAEAKEAAARRVREEAEAKRQAVAEAARKAEAERIAKLARSYVKPVASYTPSSHFGEVSSLWATTHTGQDFAAPTGTPVTAVHSGTITSAGWAGSYGYRIVLRLDDGTELWFCHLSSMVRTSGQVTTGDVIGRVGATGNVTGPHLHLEVRPDGGAPIDPVGWLAERGLTV</sequence>
<dbReference type="InterPro" id="IPR016047">
    <property type="entry name" value="M23ase_b-sheet_dom"/>
</dbReference>
<organism evidence="4 5">
    <name type="scientific">Streptantibioticus cattleyicolor (strain ATCC 35852 / DSM 46488 / JCM 4925 / NBRC 14057 / NRRL 8057)</name>
    <name type="common">Streptomyces cattleya</name>
    <dbReference type="NCBI Taxonomy" id="1003195"/>
    <lineage>
        <taxon>Bacteria</taxon>
        <taxon>Bacillati</taxon>
        <taxon>Actinomycetota</taxon>
        <taxon>Actinomycetes</taxon>
        <taxon>Kitasatosporales</taxon>
        <taxon>Streptomycetaceae</taxon>
        <taxon>Streptantibioticus</taxon>
    </lineage>
</organism>
<dbReference type="InterPro" id="IPR050570">
    <property type="entry name" value="Cell_wall_metabolism_enzyme"/>
</dbReference>
<dbReference type="eggNOG" id="COG0739">
    <property type="taxonomic scope" value="Bacteria"/>
</dbReference>
<dbReference type="FunFam" id="2.70.70.10:FF:000013">
    <property type="entry name" value="Peptidase family M23"/>
    <property type="match status" value="1"/>
</dbReference>
<gene>
    <name evidence="4" type="ordered locus">SCATT_33750</name>
</gene>
<dbReference type="AlphaFoldDB" id="F8JWG6"/>
<reference evidence="5" key="1">
    <citation type="submission" date="2011-12" db="EMBL/GenBank/DDBJ databases">
        <title>Complete genome sequence of Streptomyces cattleya strain DSM 46488.</title>
        <authorList>
            <person name="Ou H.-Y."/>
            <person name="Li P."/>
            <person name="Zhao C."/>
            <person name="O'Hagan D."/>
            <person name="Deng Z."/>
        </authorList>
    </citation>
    <scope>NUCLEOTIDE SEQUENCE [LARGE SCALE GENOMIC DNA]</scope>
    <source>
        <strain evidence="5">ATCC 35852 / DSM 46488 / JCM 4925 / NBRC 14057 / NRRL 8057</strain>
    </source>
</reference>
<dbReference type="KEGG" id="sct:SCAT_3384"/>
<evidence type="ECO:0000256" key="2">
    <source>
        <dbReference type="SAM" id="MobiDB-lite"/>
    </source>
</evidence>
<feature type="domain" description="M23ase beta-sheet core" evidence="3">
    <location>
        <begin position="205"/>
        <end position="299"/>
    </location>
</feature>